<dbReference type="Gene3D" id="1.10.287.70">
    <property type="match status" value="1"/>
</dbReference>
<evidence type="ECO:0000313" key="11">
    <source>
        <dbReference type="EMBL" id="KAK8784637.1"/>
    </source>
</evidence>
<evidence type="ECO:0000256" key="3">
    <source>
        <dbReference type="ARBA" id="ARBA00022475"/>
    </source>
</evidence>
<keyword evidence="6 9" id="KW-0472">Membrane</keyword>
<gene>
    <name evidence="11" type="ORF">V5799_008998</name>
</gene>
<evidence type="ECO:0000256" key="2">
    <source>
        <dbReference type="ARBA" id="ARBA00008685"/>
    </source>
</evidence>
<evidence type="ECO:0000256" key="9">
    <source>
        <dbReference type="SAM" id="Phobius"/>
    </source>
</evidence>
<keyword evidence="8" id="KW-0325">Glycoprotein</keyword>
<comment type="caution">
    <text evidence="11">The sequence shown here is derived from an EMBL/GenBank/DDBJ whole genome shotgun (WGS) entry which is preliminary data.</text>
</comment>
<dbReference type="InterPro" id="IPR052192">
    <property type="entry name" value="Insect_Ionotropic_Sensory_Rcpt"/>
</dbReference>
<evidence type="ECO:0000256" key="8">
    <source>
        <dbReference type="ARBA" id="ARBA00023180"/>
    </source>
</evidence>
<dbReference type="InterPro" id="IPR001320">
    <property type="entry name" value="Iontro_rcpt_C"/>
</dbReference>
<dbReference type="GO" id="GO:0015276">
    <property type="term" value="F:ligand-gated monoatomic ion channel activity"/>
    <property type="evidence" value="ECO:0007669"/>
    <property type="project" value="InterPro"/>
</dbReference>
<dbReference type="EMBL" id="JARKHS020004401">
    <property type="protein sequence ID" value="KAK8784637.1"/>
    <property type="molecule type" value="Genomic_DNA"/>
</dbReference>
<evidence type="ECO:0000256" key="6">
    <source>
        <dbReference type="ARBA" id="ARBA00023136"/>
    </source>
</evidence>
<feature type="domain" description="Ionotropic glutamate receptor C-terminal" evidence="10">
    <location>
        <begin position="62"/>
        <end position="349"/>
    </location>
</feature>
<name>A0AAQ4FBK9_AMBAM</name>
<dbReference type="Proteomes" id="UP001321473">
    <property type="component" value="Unassembled WGS sequence"/>
</dbReference>
<accession>A0AAQ4FBK9</accession>
<keyword evidence="12" id="KW-1185">Reference proteome</keyword>
<evidence type="ECO:0000256" key="5">
    <source>
        <dbReference type="ARBA" id="ARBA00022989"/>
    </source>
</evidence>
<evidence type="ECO:0000313" key="12">
    <source>
        <dbReference type="Proteomes" id="UP001321473"/>
    </source>
</evidence>
<organism evidence="11 12">
    <name type="scientific">Amblyomma americanum</name>
    <name type="common">Lone star tick</name>
    <dbReference type="NCBI Taxonomy" id="6943"/>
    <lineage>
        <taxon>Eukaryota</taxon>
        <taxon>Metazoa</taxon>
        <taxon>Ecdysozoa</taxon>
        <taxon>Arthropoda</taxon>
        <taxon>Chelicerata</taxon>
        <taxon>Arachnida</taxon>
        <taxon>Acari</taxon>
        <taxon>Parasitiformes</taxon>
        <taxon>Ixodida</taxon>
        <taxon>Ixodoidea</taxon>
        <taxon>Ixodidae</taxon>
        <taxon>Amblyomminae</taxon>
        <taxon>Amblyomma</taxon>
    </lineage>
</organism>
<keyword evidence="5 9" id="KW-1133">Transmembrane helix</keyword>
<dbReference type="PANTHER" id="PTHR42643">
    <property type="entry name" value="IONOTROPIC RECEPTOR 20A-RELATED"/>
    <property type="match status" value="1"/>
</dbReference>
<dbReference type="AlphaFoldDB" id="A0AAQ4FBK9"/>
<evidence type="ECO:0000256" key="7">
    <source>
        <dbReference type="ARBA" id="ARBA00023170"/>
    </source>
</evidence>
<sequence>MGMLVRNEADITAGALMVTTSRTEVGDPTFPISYIDVVIFAGRPFEFAQEAFGFLRAFSGCVWMATTLAFVATWSTYVGSSMASAVARQRHPDTGFSEHWSLWKHGNILESLEMLLSSFLSQGSSHLPKNTAQRSLVAVWFLSLIVLRTSFIGQTKASLVVRADFRTIEGIEDIARDDKITPIVVQGSGFLWLLETTKTDVFRKVLEKIRSRKAELKRHDLFSTATLKRILKGEAAMIFTQQPIAGEVNERCGKLGNMDGEFYYAPKLVAQLPVSMFMRKELDPKLRNRIDETIKLFIERGLVHKLFRDSGHEETPCRRESELSEQQRATTQSQMEGLQGIFLIWLVGLAAASLVLVAERLQHRWAATALGVNEGAATIPAARRGAGRVRRRRFAAITLLRRQTVQTEIPQQ</sequence>
<keyword evidence="7" id="KW-0675">Receptor</keyword>
<dbReference type="GO" id="GO:0050906">
    <property type="term" value="P:detection of stimulus involved in sensory perception"/>
    <property type="evidence" value="ECO:0007669"/>
    <property type="project" value="UniProtKB-ARBA"/>
</dbReference>
<dbReference type="PANTHER" id="PTHR42643:SF38">
    <property type="entry name" value="IONOTROPIC RECEPTOR 100A"/>
    <property type="match status" value="1"/>
</dbReference>
<keyword evidence="3" id="KW-1003">Cell membrane</keyword>
<feature type="transmembrane region" description="Helical" evidence="9">
    <location>
        <begin position="337"/>
        <end position="358"/>
    </location>
</feature>
<evidence type="ECO:0000256" key="1">
    <source>
        <dbReference type="ARBA" id="ARBA00004651"/>
    </source>
</evidence>
<evidence type="ECO:0000256" key="4">
    <source>
        <dbReference type="ARBA" id="ARBA00022692"/>
    </source>
</evidence>
<comment type="similarity">
    <text evidence="2">Belongs to the glutamate-gated ion channel (TC 1.A.10.1) family.</text>
</comment>
<dbReference type="GO" id="GO:0005886">
    <property type="term" value="C:plasma membrane"/>
    <property type="evidence" value="ECO:0007669"/>
    <property type="project" value="UniProtKB-SubCell"/>
</dbReference>
<evidence type="ECO:0000259" key="10">
    <source>
        <dbReference type="Pfam" id="PF00060"/>
    </source>
</evidence>
<reference evidence="11 12" key="1">
    <citation type="journal article" date="2023" name="Arcadia Sci">
        <title>De novo assembly of a long-read Amblyomma americanum tick genome.</title>
        <authorList>
            <person name="Chou S."/>
            <person name="Poskanzer K.E."/>
            <person name="Rollins M."/>
            <person name="Thuy-Boun P.S."/>
        </authorList>
    </citation>
    <scope>NUCLEOTIDE SEQUENCE [LARGE SCALE GENOMIC DNA]</scope>
    <source>
        <strain evidence="11">F_SG_1</strain>
        <tissue evidence="11">Salivary glands</tissue>
    </source>
</reference>
<dbReference type="Pfam" id="PF00060">
    <property type="entry name" value="Lig_chan"/>
    <property type="match status" value="1"/>
</dbReference>
<comment type="subcellular location">
    <subcellularLocation>
        <location evidence="1">Cell membrane</location>
        <topology evidence="1">Multi-pass membrane protein</topology>
    </subcellularLocation>
</comment>
<keyword evidence="4 9" id="KW-0812">Transmembrane</keyword>
<dbReference type="SUPFAM" id="SSF53850">
    <property type="entry name" value="Periplasmic binding protein-like II"/>
    <property type="match status" value="1"/>
</dbReference>
<protein>
    <recommendedName>
        <fullName evidence="10">Ionotropic glutamate receptor C-terminal domain-containing protein</fullName>
    </recommendedName>
</protein>
<proteinExistence type="inferred from homology"/>